<protein>
    <submittedName>
        <fullName evidence="1">Uncharacterized protein</fullName>
    </submittedName>
</protein>
<dbReference type="RefSeq" id="WP_146909692.1">
    <property type="nucleotide sequence ID" value="NZ_BJUS01000035.1"/>
</dbReference>
<keyword evidence="2" id="KW-1185">Reference proteome</keyword>
<comment type="caution">
    <text evidence="1">The sequence shown here is derived from an EMBL/GenBank/DDBJ whole genome shotgun (WGS) entry which is preliminary data.</text>
</comment>
<name>A0ABQ0U6F8_9GAMM</name>
<evidence type="ECO:0000313" key="2">
    <source>
        <dbReference type="Proteomes" id="UP000321121"/>
    </source>
</evidence>
<evidence type="ECO:0000313" key="1">
    <source>
        <dbReference type="EMBL" id="GEK74043.1"/>
    </source>
</evidence>
<dbReference type="Proteomes" id="UP000321121">
    <property type="component" value="Unassembled WGS sequence"/>
</dbReference>
<reference evidence="1 2" key="1">
    <citation type="submission" date="2019-07" db="EMBL/GenBank/DDBJ databases">
        <title>Whole genome shotgun sequence of Halomonas halophila NBRC 102604.</title>
        <authorList>
            <person name="Hosoyama A."/>
            <person name="Uohara A."/>
            <person name="Ohji S."/>
            <person name="Ichikawa N."/>
        </authorList>
    </citation>
    <scope>NUCLEOTIDE SEQUENCE [LARGE SCALE GENOMIC DNA]</scope>
    <source>
        <strain evidence="1 2">NBRC 102604</strain>
    </source>
</reference>
<sequence length="113" mass="12809">MTDTISVHDITHDLIPRFQATERLVDNTLQDHIERCANAAERVGLEELQAEFELKLTMIRMNLEHLMSRYAQQMKAARQGGGNSNASLTLDAHETVAVESARMLYRRAQELAT</sequence>
<dbReference type="EMBL" id="BJUS01000035">
    <property type="protein sequence ID" value="GEK74043.1"/>
    <property type="molecule type" value="Genomic_DNA"/>
</dbReference>
<organism evidence="1 2">
    <name type="scientific">Halomonas halophila</name>
    <dbReference type="NCBI Taxonomy" id="29573"/>
    <lineage>
        <taxon>Bacteria</taxon>
        <taxon>Pseudomonadati</taxon>
        <taxon>Pseudomonadota</taxon>
        <taxon>Gammaproteobacteria</taxon>
        <taxon>Oceanospirillales</taxon>
        <taxon>Halomonadaceae</taxon>
        <taxon>Halomonas</taxon>
    </lineage>
</organism>
<accession>A0ABQ0U6F8</accession>
<proteinExistence type="predicted"/>
<gene>
    <name evidence="1" type="ORF">HHA04nite_25870</name>
</gene>